<evidence type="ECO:0000256" key="1">
    <source>
        <dbReference type="SAM" id="MobiDB-lite"/>
    </source>
</evidence>
<protein>
    <recommendedName>
        <fullName evidence="4">Outer protein R</fullName>
    </recommendedName>
</protein>
<feature type="compositionally biased region" description="Basic and acidic residues" evidence="1">
    <location>
        <begin position="389"/>
        <end position="405"/>
    </location>
</feature>
<feature type="region of interest" description="Disordered" evidence="1">
    <location>
        <begin position="1"/>
        <end position="214"/>
    </location>
</feature>
<proteinExistence type="predicted"/>
<dbReference type="EMBL" id="CP000050">
    <property type="protein sequence ID" value="AAY47355.1"/>
    <property type="molecule type" value="Genomic_DNA"/>
</dbReference>
<feature type="region of interest" description="Disordered" evidence="1">
    <location>
        <begin position="383"/>
        <end position="411"/>
    </location>
</feature>
<dbReference type="AlphaFoldDB" id="A0A0H2X4E0"/>
<dbReference type="RefSeq" id="WP_011035513.1">
    <property type="nucleotide sequence ID" value="NC_007086.1"/>
</dbReference>
<feature type="compositionally biased region" description="Basic and acidic residues" evidence="1">
    <location>
        <begin position="174"/>
        <end position="189"/>
    </location>
</feature>
<name>A0A0H2X4E0_XANC8</name>
<reference evidence="2 3" key="1">
    <citation type="journal article" date="2005" name="Genome Res.">
        <title>Comparative and functional genomic analyses of the pathogenicity of phytopathogen Xanthomonas campestris pv. campestris.</title>
        <authorList>
            <person name="Qian W."/>
            <person name="Jia Y."/>
            <person name="Ren S.X."/>
            <person name="He Y.Q."/>
            <person name="Feng J.X."/>
            <person name="Lu L.F."/>
            <person name="Sun Q."/>
            <person name="Ying G."/>
            <person name="Tang D.J."/>
            <person name="Tang H."/>
            <person name="Wu W."/>
            <person name="Hao P."/>
            <person name="Wang L."/>
            <person name="Jiang B.L."/>
            <person name="Zeng S."/>
            <person name="Gu W.Y."/>
            <person name="Lu G."/>
            <person name="Rong L."/>
            <person name="Tian Y."/>
            <person name="Yao Z."/>
            <person name="Fu G."/>
            <person name="Chen B."/>
            <person name="Fang R."/>
            <person name="Qiang B."/>
            <person name="Chen Z."/>
            <person name="Zhao G.P."/>
            <person name="Tang J.L."/>
            <person name="He C."/>
        </authorList>
    </citation>
    <scope>NUCLEOTIDE SEQUENCE [LARGE SCALE GENOMIC DNA]</scope>
    <source>
        <strain evidence="2 3">8004</strain>
    </source>
</reference>
<evidence type="ECO:0000313" key="3">
    <source>
        <dbReference type="Proteomes" id="UP000000420"/>
    </source>
</evidence>
<dbReference type="KEGG" id="xcb:XC_0268"/>
<dbReference type="HOGENOM" id="CLU_626916_0_0_6"/>
<dbReference type="NCBIfam" id="NF041356">
    <property type="entry name" value="XopR"/>
    <property type="match status" value="1"/>
</dbReference>
<evidence type="ECO:0008006" key="4">
    <source>
        <dbReference type="Google" id="ProtNLM"/>
    </source>
</evidence>
<feature type="compositionally biased region" description="Polar residues" evidence="1">
    <location>
        <begin position="36"/>
        <end position="51"/>
    </location>
</feature>
<organism evidence="2 3">
    <name type="scientific">Xanthomonas campestris pv. campestris (strain 8004)</name>
    <dbReference type="NCBI Taxonomy" id="314565"/>
    <lineage>
        <taxon>Bacteria</taxon>
        <taxon>Pseudomonadati</taxon>
        <taxon>Pseudomonadota</taxon>
        <taxon>Gammaproteobacteria</taxon>
        <taxon>Lysobacterales</taxon>
        <taxon>Lysobacteraceae</taxon>
        <taxon>Xanthomonas</taxon>
    </lineage>
</organism>
<dbReference type="Proteomes" id="UP000000420">
    <property type="component" value="Chromosome"/>
</dbReference>
<accession>A0A0H2X4E0</accession>
<gene>
    <name evidence="2" type="ordered locus">XC_0268</name>
</gene>
<evidence type="ECO:0000313" key="2">
    <source>
        <dbReference type="EMBL" id="AAY47355.1"/>
    </source>
</evidence>
<sequence length="411" mass="46263">MRLSQLFNSRHRVAPEPHGANPNKTTPLIPGASPQHPLSQAPKSTTSQGASKSHRGMLASARKSLASLRKQLPLTCMGSSPTLETVESPPAHTAAVTPGRTQQQHGTQARVDQRWQPPVPNATDHERVQRPQPQPQQTPPTRQSMSVPPKPARAQQLHGPQRPVDPRMQPPIPERMRRDEGQPPQHDKPASPPVPITPAQSSLPSPRPQPGRQPSLRRLDLQLEEITRQCSDIQKQLFMEDREATPQEQHLLKTRAALIAWRNEVRDSQLEALLVALAPMEDIRAPRTTSSGLAMVQMDAMQHNRREVLKARRKSVDRAALARNYARAQRRLESLKQGDAPKEQIRRLQRMMQGYQNMLALEQIVRSTDDQLERLGAPRLMSGIPTTAEQRRQSFEKERDAHQEAIDNGYY</sequence>